<accession>A0A7S4BV58</accession>
<evidence type="ECO:0000256" key="2">
    <source>
        <dbReference type="ARBA" id="ARBA00012513"/>
    </source>
</evidence>
<feature type="binding site" evidence="7">
    <location>
        <position position="154"/>
    </location>
    <ligand>
        <name>ATP</name>
        <dbReference type="ChEBI" id="CHEBI:30616"/>
    </ligand>
</feature>
<evidence type="ECO:0000259" key="10">
    <source>
        <dbReference type="PROSITE" id="PS50011"/>
    </source>
</evidence>
<reference evidence="11" key="1">
    <citation type="submission" date="2021-01" db="EMBL/GenBank/DDBJ databases">
        <authorList>
            <person name="Corre E."/>
            <person name="Pelletier E."/>
            <person name="Niang G."/>
            <person name="Scheremetjew M."/>
            <person name="Finn R."/>
            <person name="Kale V."/>
            <person name="Holt S."/>
            <person name="Cochrane G."/>
            <person name="Meng A."/>
            <person name="Brown T."/>
            <person name="Cohen L."/>
        </authorList>
    </citation>
    <scope>NUCLEOTIDE SEQUENCE</scope>
    <source>
        <strain evidence="11">CCMP645</strain>
    </source>
</reference>
<dbReference type="SUPFAM" id="SSF56112">
    <property type="entry name" value="Protein kinase-like (PK-like)"/>
    <property type="match status" value="1"/>
</dbReference>
<dbReference type="InterPro" id="IPR000719">
    <property type="entry name" value="Prot_kinase_dom"/>
</dbReference>
<keyword evidence="8" id="KW-0175">Coiled coil</keyword>
<keyword evidence="5" id="KW-0418">Kinase</keyword>
<dbReference type="InterPro" id="IPR011009">
    <property type="entry name" value="Kinase-like_dom_sf"/>
</dbReference>
<sequence>MSLNTTLPASRKTSTCSSDAESSNANHGPAASLREWLLDNARVSSARVEAVLRTCDLHEIDTVDDLRVHQRAGTLESLFPSTTALKIQEALNTSAASAAASTAAAAPAHSPSSSSSSPPPPPSDYEDVRQLGRGAFGTTWLALHRPSGRHVAIKRMIMDSMVEANQALQEILKMIKLKHTRLVEATDVSFDALGSGCYRVNIVMEYCDGGDLAQFLRRHAPLSEDDVVRFIRQTLEALQFIHSRGIVHRDVKPANMLLMRGDVKLGDLGLAKQVDAAVSSRGAAGTVGYMAPETFEGAAGTSADIWATAIMSTELASGVNATVATITEQQVASRLSLIPPTFSPAFSSAVASALVLPPSERPTADEMLLRPPFGSPLAGGPGVVTIDASALRAFLDEAAWMAPLRVRGLSWVPQPSGNAASHRVKLCEWASAAHHELHGVTAAGAAGEGVRDGVEEDVGEGVGAGVGAVGPNGTMACAVAVSTGSASFDEEGVAQPAAEAAARLHALVSAAPGNARFHELYTITKTVLCDCYGRSAMMASHAMDLNARLANRSLFSLSHDLTRGSDEMCAQRRRVLEYFQGTYPSLCRSCDGMDNVRVWIAFHAAPNESVALSVLRGNFAVLQRLDAGYYGQGIYLTLDADYAVEAYGRTVHQQEQVPLLVCAVAVGNMLPVVEMPRSPEGFMGKAMVGRADAHVSVVSLGVDPFDETEKEWYVPAPFEEWDAARTYTEIVVKDDSQVLPLGYLMVTPSDASDLLSQIAICEDEITRLHRASLTRAATLEKALATLHSFGSRAEGRAEEWRRRMHMLETATSQDLDAQLAMIAQLDGARSEDDGRGGAIENGASDSSPAAEAAWQRAAVGHVGSGGARTNAFGTNRTNAYGNIACATSAGRSTSSSNGVAVANFSSLGAAHTGLFRESPVAGTASSSASTTATDATVTATDANATTTANATTNATTTTAASFSAAATAAAGWSSESLSEGGTLSAVESLCVVHESDACAAAAWLTRQAAATNGWFEIVNGEPAPRSSNAARRRLRAAAERAEAQVSAEQLQTQEGLAAVRRVEAAEEEVAAAKADFDAAMAAARAAAEIEAAEAAAAVAAAAEVATAEGAREAEASRGEVQVITLVELGATRAQVREEPRL</sequence>
<protein>
    <recommendedName>
        <fullName evidence="2">non-specific serine/threonine protein kinase</fullName>
        <ecNumber evidence="2">2.7.11.1</ecNumber>
    </recommendedName>
</protein>
<feature type="compositionally biased region" description="Polar residues" evidence="9">
    <location>
        <begin position="1"/>
        <end position="26"/>
    </location>
</feature>
<name>A0A7S4BV58_CHRCT</name>
<evidence type="ECO:0000256" key="8">
    <source>
        <dbReference type="SAM" id="Coils"/>
    </source>
</evidence>
<feature type="region of interest" description="Disordered" evidence="9">
    <location>
        <begin position="1"/>
        <end position="28"/>
    </location>
</feature>
<dbReference type="SUPFAM" id="SSF56399">
    <property type="entry name" value="ADP-ribosylation"/>
    <property type="match status" value="1"/>
</dbReference>
<evidence type="ECO:0000256" key="7">
    <source>
        <dbReference type="PROSITE-ProRule" id="PRU10141"/>
    </source>
</evidence>
<dbReference type="Pfam" id="PF00069">
    <property type="entry name" value="Pkinase"/>
    <property type="match status" value="1"/>
</dbReference>
<feature type="compositionally biased region" description="Low complexity" evidence="9">
    <location>
        <begin position="102"/>
        <end position="116"/>
    </location>
</feature>
<evidence type="ECO:0000256" key="9">
    <source>
        <dbReference type="SAM" id="MobiDB-lite"/>
    </source>
</evidence>
<dbReference type="SMART" id="SM00220">
    <property type="entry name" value="S_TKc"/>
    <property type="match status" value="1"/>
</dbReference>
<dbReference type="PROSITE" id="PS00108">
    <property type="entry name" value="PROTEIN_KINASE_ST"/>
    <property type="match status" value="1"/>
</dbReference>
<evidence type="ECO:0000256" key="1">
    <source>
        <dbReference type="ARBA" id="ARBA00010886"/>
    </source>
</evidence>
<dbReference type="AlphaFoldDB" id="A0A7S4BV58"/>
<feature type="region of interest" description="Disordered" evidence="9">
    <location>
        <begin position="827"/>
        <end position="855"/>
    </location>
</feature>
<dbReference type="CDD" id="cd14014">
    <property type="entry name" value="STKc_PknB_like"/>
    <property type="match status" value="1"/>
</dbReference>
<keyword evidence="4 7" id="KW-0547">Nucleotide-binding</keyword>
<dbReference type="InterPro" id="IPR008271">
    <property type="entry name" value="Ser/Thr_kinase_AS"/>
</dbReference>
<dbReference type="GO" id="GO:0004674">
    <property type="term" value="F:protein serine/threonine kinase activity"/>
    <property type="evidence" value="ECO:0007669"/>
    <property type="project" value="UniProtKB-EC"/>
</dbReference>
<evidence type="ECO:0000256" key="3">
    <source>
        <dbReference type="ARBA" id="ARBA00022679"/>
    </source>
</evidence>
<feature type="domain" description="Protein kinase" evidence="10">
    <location>
        <begin position="125"/>
        <end position="373"/>
    </location>
</feature>
<dbReference type="InterPro" id="IPR050660">
    <property type="entry name" value="NEK_Ser/Thr_kinase"/>
</dbReference>
<comment type="similarity">
    <text evidence="1">Belongs to the protein kinase superfamily. NEK Ser/Thr protein kinase family. NIMA subfamily.</text>
</comment>
<feature type="region of interest" description="Disordered" evidence="9">
    <location>
        <begin position="102"/>
        <end position="129"/>
    </location>
</feature>
<evidence type="ECO:0000256" key="6">
    <source>
        <dbReference type="ARBA" id="ARBA00022840"/>
    </source>
</evidence>
<dbReference type="PROSITE" id="PS00107">
    <property type="entry name" value="PROTEIN_KINASE_ATP"/>
    <property type="match status" value="1"/>
</dbReference>
<dbReference type="EMBL" id="HBIZ01047183">
    <property type="protein sequence ID" value="CAE0777625.1"/>
    <property type="molecule type" value="Transcribed_RNA"/>
</dbReference>
<keyword evidence="6 7" id="KW-0067">ATP-binding</keyword>
<dbReference type="EC" id="2.7.11.1" evidence="2"/>
<dbReference type="PANTHER" id="PTHR43671:SF13">
    <property type="entry name" value="SERINE_THREONINE-PROTEIN KINASE NEK2"/>
    <property type="match status" value="1"/>
</dbReference>
<gene>
    <name evidence="11" type="ORF">PCAR00345_LOCUS30264</name>
</gene>
<dbReference type="GO" id="GO:0005524">
    <property type="term" value="F:ATP binding"/>
    <property type="evidence" value="ECO:0007669"/>
    <property type="project" value="UniProtKB-UniRule"/>
</dbReference>
<evidence type="ECO:0000256" key="5">
    <source>
        <dbReference type="ARBA" id="ARBA00022777"/>
    </source>
</evidence>
<organism evidence="11">
    <name type="scientific">Chrysotila carterae</name>
    <name type="common">Marine alga</name>
    <name type="synonym">Syracosphaera carterae</name>
    <dbReference type="NCBI Taxonomy" id="13221"/>
    <lineage>
        <taxon>Eukaryota</taxon>
        <taxon>Haptista</taxon>
        <taxon>Haptophyta</taxon>
        <taxon>Prymnesiophyceae</taxon>
        <taxon>Isochrysidales</taxon>
        <taxon>Isochrysidaceae</taxon>
        <taxon>Chrysotila</taxon>
    </lineage>
</organism>
<proteinExistence type="inferred from homology"/>
<evidence type="ECO:0000313" key="11">
    <source>
        <dbReference type="EMBL" id="CAE0777625.1"/>
    </source>
</evidence>
<dbReference type="InterPro" id="IPR017441">
    <property type="entry name" value="Protein_kinase_ATP_BS"/>
</dbReference>
<dbReference type="Gene3D" id="1.10.510.10">
    <property type="entry name" value="Transferase(Phosphotransferase) domain 1"/>
    <property type="match status" value="1"/>
</dbReference>
<dbReference type="PROSITE" id="PS50011">
    <property type="entry name" value="PROTEIN_KINASE_DOM"/>
    <property type="match status" value="1"/>
</dbReference>
<dbReference type="Gene3D" id="3.90.228.10">
    <property type="match status" value="1"/>
</dbReference>
<dbReference type="PANTHER" id="PTHR43671">
    <property type="entry name" value="SERINE/THREONINE-PROTEIN KINASE NEK"/>
    <property type="match status" value="1"/>
</dbReference>
<evidence type="ECO:0000256" key="4">
    <source>
        <dbReference type="ARBA" id="ARBA00022741"/>
    </source>
</evidence>
<keyword evidence="3" id="KW-0808">Transferase</keyword>
<feature type="coiled-coil region" evidence="8">
    <location>
        <begin position="1031"/>
        <end position="1082"/>
    </location>
</feature>